<name>A0A975BNA5_9BACT</name>
<dbReference type="AlphaFoldDB" id="A0A975BNA5"/>
<dbReference type="EMBL" id="CP061800">
    <property type="protein sequence ID" value="QTA88397.1"/>
    <property type="molecule type" value="Genomic_DNA"/>
</dbReference>
<reference evidence="2" key="1">
    <citation type="journal article" date="2021" name="Microb. Physiol.">
        <title>Proteogenomic Insights into the Physiology of Marine, Sulfate-Reducing, Filamentous Desulfonema limicola and Desulfonema magnum.</title>
        <authorList>
            <person name="Schnaars V."/>
            <person name="Wohlbrand L."/>
            <person name="Scheve S."/>
            <person name="Hinrichs C."/>
            <person name="Reinhardt R."/>
            <person name="Rabus R."/>
        </authorList>
    </citation>
    <scope>NUCLEOTIDE SEQUENCE</scope>
    <source>
        <strain evidence="2">4be13</strain>
    </source>
</reference>
<dbReference type="InterPro" id="IPR018490">
    <property type="entry name" value="cNMP-bd_dom_sf"/>
</dbReference>
<dbReference type="Gene3D" id="2.60.120.10">
    <property type="entry name" value="Jelly Rolls"/>
    <property type="match status" value="1"/>
</dbReference>
<dbReference type="RefSeq" id="WP_207683184.1">
    <property type="nucleotide sequence ID" value="NZ_CP061800.1"/>
</dbReference>
<organism evidence="2 3">
    <name type="scientific">Desulfonema magnum</name>
    <dbReference type="NCBI Taxonomy" id="45655"/>
    <lineage>
        <taxon>Bacteria</taxon>
        <taxon>Pseudomonadati</taxon>
        <taxon>Thermodesulfobacteriota</taxon>
        <taxon>Desulfobacteria</taxon>
        <taxon>Desulfobacterales</taxon>
        <taxon>Desulfococcaceae</taxon>
        <taxon>Desulfonema</taxon>
    </lineage>
</organism>
<accession>A0A975BNA5</accession>
<dbReference type="PROSITE" id="PS50042">
    <property type="entry name" value="CNMP_BINDING_3"/>
    <property type="match status" value="1"/>
</dbReference>
<proteinExistence type="predicted"/>
<dbReference type="KEGG" id="dmm:dnm_044420"/>
<evidence type="ECO:0000313" key="3">
    <source>
        <dbReference type="Proteomes" id="UP000663722"/>
    </source>
</evidence>
<protein>
    <submittedName>
        <fullName evidence="2">Cyclic nucleotide-binding domain-containing protein</fullName>
    </submittedName>
</protein>
<dbReference type="Proteomes" id="UP000663722">
    <property type="component" value="Chromosome"/>
</dbReference>
<dbReference type="CDD" id="cd00038">
    <property type="entry name" value="CAP_ED"/>
    <property type="match status" value="1"/>
</dbReference>
<gene>
    <name evidence="2" type="ORF">dnm_044420</name>
</gene>
<dbReference type="InterPro" id="IPR000595">
    <property type="entry name" value="cNMP-bd_dom"/>
</dbReference>
<keyword evidence="3" id="KW-1185">Reference proteome</keyword>
<evidence type="ECO:0000313" key="2">
    <source>
        <dbReference type="EMBL" id="QTA88397.1"/>
    </source>
</evidence>
<dbReference type="SUPFAM" id="SSF51206">
    <property type="entry name" value="cAMP-binding domain-like"/>
    <property type="match status" value="1"/>
</dbReference>
<evidence type="ECO:0000259" key="1">
    <source>
        <dbReference type="PROSITE" id="PS50042"/>
    </source>
</evidence>
<sequence>MDKKLLSEFKFFSDVSDDALSVIAPKCDILEFNSDDVVFNWGDKALNLYGVLEGEVELSLMFKEKIMKTDIEYEEAIRVRFDVLKKPIIVERVGVGEVFGWTSLVGDAGSQWTATAQCSQPVRAFSVPAANLKAMFDKDPKLGYLIMGRVSEIVSLRLQNRTDKLIEAWGQAFEAGNI</sequence>
<dbReference type="InterPro" id="IPR014710">
    <property type="entry name" value="RmlC-like_jellyroll"/>
</dbReference>
<feature type="domain" description="Cyclic nucleotide-binding" evidence="1">
    <location>
        <begin position="11"/>
        <end position="136"/>
    </location>
</feature>